<keyword evidence="5" id="KW-0479">Metal-binding</keyword>
<evidence type="ECO:0000256" key="9">
    <source>
        <dbReference type="RuleBase" id="RU003946"/>
    </source>
</evidence>
<dbReference type="PRINTS" id="PR00113">
    <property type="entry name" value="ALKPHPHTASE"/>
</dbReference>
<dbReference type="Proteomes" id="UP001501752">
    <property type="component" value="Unassembled WGS sequence"/>
</dbReference>
<keyword evidence="4" id="KW-0597">Phosphoprotein</keyword>
<evidence type="ECO:0000256" key="4">
    <source>
        <dbReference type="ARBA" id="ARBA00022553"/>
    </source>
</evidence>
<dbReference type="SUPFAM" id="SSF53649">
    <property type="entry name" value="Alkaline phosphatase-like"/>
    <property type="match status" value="1"/>
</dbReference>
<feature type="signal peptide" evidence="11">
    <location>
        <begin position="1"/>
        <end position="25"/>
    </location>
</feature>
<keyword evidence="11" id="KW-0732">Signal</keyword>
<dbReference type="CDD" id="cd16012">
    <property type="entry name" value="ALP"/>
    <property type="match status" value="1"/>
</dbReference>
<dbReference type="Pfam" id="PF00245">
    <property type="entry name" value="Alk_phosphatase"/>
    <property type="match status" value="1"/>
</dbReference>
<keyword evidence="8" id="KW-0460">Magnesium</keyword>
<dbReference type="PROSITE" id="PS00123">
    <property type="entry name" value="ALKALINE_PHOSPHATASE"/>
    <property type="match status" value="1"/>
</dbReference>
<dbReference type="RefSeq" id="WP_345697638.1">
    <property type="nucleotide sequence ID" value="NZ_BAABIS010000001.1"/>
</dbReference>
<evidence type="ECO:0000256" key="6">
    <source>
        <dbReference type="ARBA" id="ARBA00022801"/>
    </source>
</evidence>
<evidence type="ECO:0000313" key="13">
    <source>
        <dbReference type="Proteomes" id="UP001501752"/>
    </source>
</evidence>
<comment type="cofactor">
    <cofactor evidence="1">
        <name>Mg(2+)</name>
        <dbReference type="ChEBI" id="CHEBI:18420"/>
    </cofactor>
</comment>
<comment type="cofactor">
    <cofactor evidence="2">
        <name>Zn(2+)</name>
        <dbReference type="ChEBI" id="CHEBI:29105"/>
    </cofactor>
</comment>
<dbReference type="PANTHER" id="PTHR11596">
    <property type="entry name" value="ALKALINE PHOSPHATASE"/>
    <property type="match status" value="1"/>
</dbReference>
<evidence type="ECO:0000256" key="10">
    <source>
        <dbReference type="SAM" id="MobiDB-lite"/>
    </source>
</evidence>
<dbReference type="PANTHER" id="PTHR11596:SF5">
    <property type="entry name" value="ALKALINE PHOSPHATASE"/>
    <property type="match status" value="1"/>
</dbReference>
<sequence>MQRKAFKAAMVVALASTMVGGAAVAAYSEPSDQNDYSYGRDDRGDRHGEIRNVIYLLGDGMGRTHVTAGRDRFYGASGRLNMERLPYVGQVATFAVEKGTNKPALVTDSASSATAWSSGVKTYNAALGVDAYEKRVATLMEQAKAAGFATGNVSTAEITDATPAGEFSHVLLRGCQGPSYSDAACLPKNADGTFEAKPADSTLITPVAEQIARNGTADVILGGGLARFEPDDQKALEAQGYQVLGSFGDAALPAQSAASQKVATKADLDAAKGKKVVGLFNRGNLTVETAKAALPAGAPEKSEPTLSDMTTKAIDLLSKKNKKGFFLQIEGAQIDKRSHANDATQTLGEIKAFDDAVAKAVDFAKKDGHTLVIVTADHECAGFNIIEKGTFTNAEAAAPPTNTDAGNPANNGSPARTSGNVKDALRSTGPVNGAGSKDPKNFAPATFRTPDDAADVKDGSPEASLWLTYLSGNHTGADVPIFAYGPGGQRFAASQDNTELYGKVYRALFNRAPQR</sequence>
<reference evidence="13" key="1">
    <citation type="journal article" date="2019" name="Int. J. Syst. Evol. Microbiol.">
        <title>The Global Catalogue of Microorganisms (GCM) 10K type strain sequencing project: providing services to taxonomists for standard genome sequencing and annotation.</title>
        <authorList>
            <consortium name="The Broad Institute Genomics Platform"/>
            <consortium name="The Broad Institute Genome Sequencing Center for Infectious Disease"/>
            <person name="Wu L."/>
            <person name="Ma J."/>
        </authorList>
    </citation>
    <scope>NUCLEOTIDE SEQUENCE [LARGE SCALE GENOMIC DNA]</scope>
    <source>
        <strain evidence="13">JCM 13006</strain>
    </source>
</reference>
<dbReference type="InterPro" id="IPR017850">
    <property type="entry name" value="Alkaline_phosphatase_core_sf"/>
</dbReference>
<proteinExistence type="inferred from homology"/>
<dbReference type="Gene3D" id="3.40.720.10">
    <property type="entry name" value="Alkaline Phosphatase, subunit A"/>
    <property type="match status" value="1"/>
</dbReference>
<evidence type="ECO:0000256" key="1">
    <source>
        <dbReference type="ARBA" id="ARBA00001946"/>
    </source>
</evidence>
<evidence type="ECO:0000256" key="3">
    <source>
        <dbReference type="ARBA" id="ARBA00005984"/>
    </source>
</evidence>
<comment type="caution">
    <text evidence="12">The sequence shown here is derived from an EMBL/GenBank/DDBJ whole genome shotgun (WGS) entry which is preliminary data.</text>
</comment>
<feature type="compositionally biased region" description="Basic and acidic residues" evidence="10">
    <location>
        <begin position="449"/>
        <end position="458"/>
    </location>
</feature>
<dbReference type="InterPro" id="IPR018299">
    <property type="entry name" value="Alkaline_phosphatase_AS"/>
</dbReference>
<keyword evidence="13" id="KW-1185">Reference proteome</keyword>
<dbReference type="EMBL" id="BAABIS010000001">
    <property type="protein sequence ID" value="GAA4853526.1"/>
    <property type="molecule type" value="Genomic_DNA"/>
</dbReference>
<keyword evidence="7" id="KW-0862">Zinc</keyword>
<feature type="chain" id="PRO_5045943167" evidence="11">
    <location>
        <begin position="26"/>
        <end position="515"/>
    </location>
</feature>
<dbReference type="SMART" id="SM00098">
    <property type="entry name" value="alkPPc"/>
    <property type="match status" value="1"/>
</dbReference>
<keyword evidence="6" id="KW-0378">Hydrolase</keyword>
<evidence type="ECO:0000256" key="8">
    <source>
        <dbReference type="ARBA" id="ARBA00022842"/>
    </source>
</evidence>
<gene>
    <name evidence="12" type="primary">phoA</name>
    <name evidence="12" type="ORF">GCM10023235_33530</name>
</gene>
<evidence type="ECO:0000256" key="2">
    <source>
        <dbReference type="ARBA" id="ARBA00001947"/>
    </source>
</evidence>
<evidence type="ECO:0000256" key="11">
    <source>
        <dbReference type="SAM" id="SignalP"/>
    </source>
</evidence>
<feature type="compositionally biased region" description="Polar residues" evidence="10">
    <location>
        <begin position="404"/>
        <end position="420"/>
    </location>
</feature>
<accession>A0ABP9DRL3</accession>
<dbReference type="InterPro" id="IPR001952">
    <property type="entry name" value="Alkaline_phosphatase"/>
</dbReference>
<evidence type="ECO:0000256" key="5">
    <source>
        <dbReference type="ARBA" id="ARBA00022723"/>
    </source>
</evidence>
<evidence type="ECO:0000313" key="12">
    <source>
        <dbReference type="EMBL" id="GAA4853526.1"/>
    </source>
</evidence>
<organism evidence="12 13">
    <name type="scientific">Kitasatospora terrestris</name>
    <dbReference type="NCBI Taxonomy" id="258051"/>
    <lineage>
        <taxon>Bacteria</taxon>
        <taxon>Bacillati</taxon>
        <taxon>Actinomycetota</taxon>
        <taxon>Actinomycetes</taxon>
        <taxon>Kitasatosporales</taxon>
        <taxon>Streptomycetaceae</taxon>
        <taxon>Kitasatospora</taxon>
    </lineage>
</organism>
<feature type="region of interest" description="Disordered" evidence="10">
    <location>
        <begin position="395"/>
        <end position="458"/>
    </location>
</feature>
<comment type="similarity">
    <text evidence="3 9">Belongs to the alkaline phosphatase family.</text>
</comment>
<name>A0ABP9DRL3_9ACTN</name>
<protein>
    <submittedName>
        <fullName evidence="12">Alkaline phosphatase</fullName>
    </submittedName>
</protein>
<evidence type="ECO:0000256" key="7">
    <source>
        <dbReference type="ARBA" id="ARBA00022833"/>
    </source>
</evidence>